<dbReference type="RefSeq" id="WP_265966944.1">
    <property type="nucleotide sequence ID" value="NZ_JAPEVI010000003.1"/>
</dbReference>
<dbReference type="Proteomes" id="UP001300261">
    <property type="component" value="Unassembled WGS sequence"/>
</dbReference>
<comment type="caution">
    <text evidence="4">The sequence shown here is derived from an EMBL/GenBank/DDBJ whole genome shotgun (WGS) entry which is preliminary data.</text>
</comment>
<keyword evidence="2" id="KW-0520">NAD</keyword>
<proteinExistence type="predicted"/>
<dbReference type="PANTHER" id="PTHR10996:SF178">
    <property type="entry name" value="2-HYDROXYACID DEHYDROGENASE YGL185C-RELATED"/>
    <property type="match status" value="1"/>
</dbReference>
<dbReference type="SUPFAM" id="SSF51735">
    <property type="entry name" value="NAD(P)-binding Rossmann-fold domains"/>
    <property type="match status" value="1"/>
</dbReference>
<reference evidence="4 5" key="1">
    <citation type="journal article" date="2016" name="Int. J. Syst. Evol. Microbiol.">
        <title>Labrenzia salina sp. nov., isolated from the rhizosphere of the halophyte Arthrocnemum macrostachyum.</title>
        <authorList>
            <person name="Camacho M."/>
            <person name="Redondo-Gomez S."/>
            <person name="Rodriguez-Llorente I."/>
            <person name="Rohde M."/>
            <person name="Sproer C."/>
            <person name="Schumann P."/>
            <person name="Klenk H.P."/>
            <person name="Montero-Calasanz M.D.C."/>
        </authorList>
    </citation>
    <scope>NUCLEOTIDE SEQUENCE [LARGE SCALE GENOMIC DNA]</scope>
    <source>
        <strain evidence="4 5">DSM 29163</strain>
    </source>
</reference>
<dbReference type="Gene3D" id="3.40.50.720">
    <property type="entry name" value="NAD(P)-binding Rossmann-like Domain"/>
    <property type="match status" value="2"/>
</dbReference>
<accession>A0ABT3R972</accession>
<evidence type="ECO:0000256" key="2">
    <source>
        <dbReference type="ARBA" id="ARBA00023027"/>
    </source>
</evidence>
<dbReference type="CDD" id="cd12165">
    <property type="entry name" value="2-Hacid_dh_6"/>
    <property type="match status" value="1"/>
</dbReference>
<sequence length="328" mass="35595">MKIVFHGQNACSFVQGFAGLLSQNHEIIELPDTLTTEEDRRAYEAADVIVGVRLAAGMPVPVTLKLYQLPGAGYDGIDLGLVPEGAALCNCFGHEAAIAEYVMASLLLRHVPLADADKRLRQGDWSYRSGGADALRTELGEQTIGLIGFGHIGKTIAARARVFGMKVIVANRSAPEDTSVFEQHYFLSDLDSFAGEADVIVNTLPFTPQTAGLVDANVIAAMKPEAILVNVGRGPVIDEKALYEALSQKRIGGAIIDTWYVYPDGTNPAPHPSVYPFHELDNIVMTPHMSGWTHGTVNRRRQAMADNINRLVSNQPLESVVKREEHGP</sequence>
<evidence type="ECO:0000313" key="4">
    <source>
        <dbReference type="EMBL" id="MCX2725808.1"/>
    </source>
</evidence>
<dbReference type="InterPro" id="IPR006140">
    <property type="entry name" value="D-isomer_DH_NAD-bd"/>
</dbReference>
<name>A0ABT3R972_9HYPH</name>
<dbReference type="PANTHER" id="PTHR10996">
    <property type="entry name" value="2-HYDROXYACID DEHYDROGENASE-RELATED"/>
    <property type="match status" value="1"/>
</dbReference>
<feature type="domain" description="D-isomer specific 2-hydroxyacid dehydrogenase NAD-binding" evidence="3">
    <location>
        <begin position="112"/>
        <end position="290"/>
    </location>
</feature>
<keyword evidence="5" id="KW-1185">Reference proteome</keyword>
<dbReference type="Pfam" id="PF02826">
    <property type="entry name" value="2-Hacid_dh_C"/>
    <property type="match status" value="1"/>
</dbReference>
<dbReference type="SUPFAM" id="SSF52283">
    <property type="entry name" value="Formate/glycerate dehydrogenase catalytic domain-like"/>
    <property type="match status" value="1"/>
</dbReference>
<evidence type="ECO:0000259" key="3">
    <source>
        <dbReference type="Pfam" id="PF02826"/>
    </source>
</evidence>
<dbReference type="EMBL" id="JAPEVI010000003">
    <property type="protein sequence ID" value="MCX2725808.1"/>
    <property type="molecule type" value="Genomic_DNA"/>
</dbReference>
<evidence type="ECO:0000313" key="5">
    <source>
        <dbReference type="Proteomes" id="UP001300261"/>
    </source>
</evidence>
<evidence type="ECO:0000256" key="1">
    <source>
        <dbReference type="ARBA" id="ARBA00023002"/>
    </source>
</evidence>
<dbReference type="InterPro" id="IPR050223">
    <property type="entry name" value="D-isomer_2-hydroxyacid_DH"/>
</dbReference>
<dbReference type="InterPro" id="IPR036291">
    <property type="entry name" value="NAD(P)-bd_dom_sf"/>
</dbReference>
<keyword evidence="1" id="KW-0560">Oxidoreductase</keyword>
<gene>
    <name evidence="4" type="ORF">ON753_26190</name>
</gene>
<protein>
    <submittedName>
        <fullName evidence="4">2-hydroxyacid dehydrogenase</fullName>
    </submittedName>
</protein>
<organism evidence="4 5">
    <name type="scientific">Roseibium salinum</name>
    <dbReference type="NCBI Taxonomy" id="1604349"/>
    <lineage>
        <taxon>Bacteria</taxon>
        <taxon>Pseudomonadati</taxon>
        <taxon>Pseudomonadota</taxon>
        <taxon>Alphaproteobacteria</taxon>
        <taxon>Hyphomicrobiales</taxon>
        <taxon>Stappiaceae</taxon>
        <taxon>Roseibium</taxon>
    </lineage>
</organism>